<evidence type="ECO:0000256" key="5">
    <source>
        <dbReference type="ARBA" id="ARBA00022692"/>
    </source>
</evidence>
<comment type="caution">
    <text evidence="11">The sequence shown here is derived from an EMBL/GenBank/DDBJ whole genome shotgun (WGS) entry which is preliminary data.</text>
</comment>
<dbReference type="InterPro" id="IPR007387">
    <property type="entry name" value="TRAP_DctQ"/>
</dbReference>
<keyword evidence="5 9" id="KW-0812">Transmembrane</keyword>
<evidence type="ECO:0000256" key="2">
    <source>
        <dbReference type="ARBA" id="ARBA00022448"/>
    </source>
</evidence>
<dbReference type="OMA" id="MMLHITA"/>
<feature type="transmembrane region" description="Helical" evidence="9">
    <location>
        <begin position="87"/>
        <end position="107"/>
    </location>
</feature>
<dbReference type="GeneID" id="97239604"/>
<evidence type="ECO:0000313" key="12">
    <source>
        <dbReference type="Proteomes" id="UP000075787"/>
    </source>
</evidence>
<comment type="subcellular location">
    <subcellularLocation>
        <location evidence="1 9">Cell inner membrane</location>
        <topology evidence="1 9">Multi-pass membrane protein</topology>
    </subcellularLocation>
</comment>
<gene>
    <name evidence="11" type="ORF">AUP44_00920</name>
</gene>
<keyword evidence="6 9" id="KW-1133">Transmembrane helix</keyword>
<evidence type="ECO:0000256" key="6">
    <source>
        <dbReference type="ARBA" id="ARBA00022989"/>
    </source>
</evidence>
<accession>A0A162KWY4</accession>
<feature type="transmembrane region" description="Helical" evidence="9">
    <location>
        <begin position="12"/>
        <end position="30"/>
    </location>
</feature>
<dbReference type="PANTHER" id="PTHR35011">
    <property type="entry name" value="2,3-DIKETO-L-GULONATE TRAP TRANSPORTER SMALL PERMEASE PROTEIN YIAM"/>
    <property type="match status" value="1"/>
</dbReference>
<dbReference type="AlphaFoldDB" id="A0A162KWY4"/>
<comment type="function">
    <text evidence="9">Part of the tripartite ATP-independent periplasmic (TRAP) transport system.</text>
</comment>
<evidence type="ECO:0000256" key="8">
    <source>
        <dbReference type="ARBA" id="ARBA00038436"/>
    </source>
</evidence>
<evidence type="ECO:0000259" key="10">
    <source>
        <dbReference type="Pfam" id="PF04290"/>
    </source>
</evidence>
<dbReference type="Pfam" id="PF04290">
    <property type="entry name" value="DctQ"/>
    <property type="match status" value="1"/>
</dbReference>
<keyword evidence="7 9" id="KW-0472">Membrane</keyword>
<dbReference type="GO" id="GO:0015740">
    <property type="term" value="P:C4-dicarboxylate transport"/>
    <property type="evidence" value="ECO:0007669"/>
    <property type="project" value="TreeGrafter"/>
</dbReference>
<comment type="similarity">
    <text evidence="8 9">Belongs to the TRAP transporter small permease family.</text>
</comment>
<organism evidence="11 12">
    <name type="scientific">Tistrella mobilis</name>
    <dbReference type="NCBI Taxonomy" id="171437"/>
    <lineage>
        <taxon>Bacteria</taxon>
        <taxon>Pseudomonadati</taxon>
        <taxon>Pseudomonadota</taxon>
        <taxon>Alphaproteobacteria</taxon>
        <taxon>Geminicoccales</taxon>
        <taxon>Geminicoccaceae</taxon>
        <taxon>Tistrella</taxon>
    </lineage>
</organism>
<comment type="subunit">
    <text evidence="9">The complex comprises the extracytoplasmic solute receptor protein and the two transmembrane proteins.</text>
</comment>
<evidence type="ECO:0000256" key="4">
    <source>
        <dbReference type="ARBA" id="ARBA00022519"/>
    </source>
</evidence>
<dbReference type="InterPro" id="IPR055348">
    <property type="entry name" value="DctQ"/>
</dbReference>
<dbReference type="EMBL" id="LPZR01000157">
    <property type="protein sequence ID" value="KYO52341.1"/>
    <property type="molecule type" value="Genomic_DNA"/>
</dbReference>
<keyword evidence="4 9" id="KW-0997">Cell inner membrane</keyword>
<feature type="transmembrane region" description="Helical" evidence="9">
    <location>
        <begin position="137"/>
        <end position="156"/>
    </location>
</feature>
<feature type="transmembrane region" description="Helical" evidence="9">
    <location>
        <begin position="42"/>
        <end position="67"/>
    </location>
</feature>
<dbReference type="RefSeq" id="WP_014753124.1">
    <property type="nucleotide sequence ID" value="NZ_CP121011.1"/>
</dbReference>
<reference evidence="11 12" key="1">
    <citation type="submission" date="2015-12" db="EMBL/GenBank/DDBJ databases">
        <title>Genome sequence of Tistrella mobilis MCCC 1A02139.</title>
        <authorList>
            <person name="Lu L."/>
            <person name="Lai Q."/>
            <person name="Shao Z."/>
            <person name="Qian P."/>
        </authorList>
    </citation>
    <scope>NUCLEOTIDE SEQUENCE [LARGE SCALE GENOMIC DNA]</scope>
    <source>
        <strain evidence="11 12">MCCC 1A02139</strain>
    </source>
</reference>
<evidence type="ECO:0000313" key="11">
    <source>
        <dbReference type="EMBL" id="KYO52341.1"/>
    </source>
</evidence>
<evidence type="ECO:0000256" key="9">
    <source>
        <dbReference type="RuleBase" id="RU369079"/>
    </source>
</evidence>
<protein>
    <recommendedName>
        <fullName evidence="9">TRAP transporter small permease protein</fullName>
    </recommendedName>
</protein>
<keyword evidence="3" id="KW-1003">Cell membrane</keyword>
<dbReference type="Proteomes" id="UP000075787">
    <property type="component" value="Unassembled WGS sequence"/>
</dbReference>
<dbReference type="GO" id="GO:0005886">
    <property type="term" value="C:plasma membrane"/>
    <property type="evidence" value="ECO:0007669"/>
    <property type="project" value="UniProtKB-SubCell"/>
</dbReference>
<keyword evidence="2 9" id="KW-0813">Transport</keyword>
<dbReference type="GO" id="GO:0022857">
    <property type="term" value="F:transmembrane transporter activity"/>
    <property type="evidence" value="ECO:0007669"/>
    <property type="project" value="UniProtKB-UniRule"/>
</dbReference>
<evidence type="ECO:0000256" key="7">
    <source>
        <dbReference type="ARBA" id="ARBA00023136"/>
    </source>
</evidence>
<evidence type="ECO:0000256" key="1">
    <source>
        <dbReference type="ARBA" id="ARBA00004429"/>
    </source>
</evidence>
<name>A0A162KWY4_9PROT</name>
<sequence>MQALGRGLSRLIHFTSVIGVLAVTLMMLHITADVVVRNLFGIALPGTIAAVSNFYMLVVAFLPLAYAEEGDKHISVEVVTDLLPARAQAVLRGFAYVLSAAVFIAMTRQSWLEAMKKQAVGAFVIQEGWRIPIWPSYYILPVGTALMALVVLYRLATHVTGAASGLRDDTPDDVVVGGKDHG</sequence>
<proteinExistence type="inferred from homology"/>
<dbReference type="PANTHER" id="PTHR35011:SF10">
    <property type="entry name" value="TRAP TRANSPORTER SMALL PERMEASE PROTEIN"/>
    <property type="match status" value="1"/>
</dbReference>
<feature type="domain" description="Tripartite ATP-independent periplasmic transporters DctQ component" evidence="10">
    <location>
        <begin position="26"/>
        <end position="159"/>
    </location>
</feature>
<evidence type="ECO:0000256" key="3">
    <source>
        <dbReference type="ARBA" id="ARBA00022475"/>
    </source>
</evidence>